<dbReference type="CDD" id="cd02696">
    <property type="entry name" value="MurNAc-LAA"/>
    <property type="match status" value="1"/>
</dbReference>
<organism evidence="3 4">
    <name type="scientific">Cohnella soli</name>
    <dbReference type="NCBI Taxonomy" id="425005"/>
    <lineage>
        <taxon>Bacteria</taxon>
        <taxon>Bacillati</taxon>
        <taxon>Bacillota</taxon>
        <taxon>Bacilli</taxon>
        <taxon>Bacillales</taxon>
        <taxon>Paenibacillaceae</taxon>
        <taxon>Cohnella</taxon>
    </lineage>
</organism>
<comment type="caution">
    <text evidence="3">The sequence shown here is derived from an EMBL/GenBank/DDBJ whole genome shotgun (WGS) entry which is preliminary data.</text>
</comment>
<accession>A0ABW0I2C0</accession>
<keyword evidence="1 3" id="KW-0378">Hydrolase</keyword>
<gene>
    <name evidence="3" type="ORF">ACFPOF_28615</name>
</gene>
<name>A0ABW0I2C0_9BACL</name>
<dbReference type="GO" id="GO:0008745">
    <property type="term" value="F:N-acetylmuramoyl-L-alanine amidase activity"/>
    <property type="evidence" value="ECO:0007669"/>
    <property type="project" value="UniProtKB-EC"/>
</dbReference>
<evidence type="ECO:0000259" key="2">
    <source>
        <dbReference type="SMART" id="SM00646"/>
    </source>
</evidence>
<dbReference type="PANTHER" id="PTHR30404">
    <property type="entry name" value="N-ACETYLMURAMOYL-L-ALANINE AMIDASE"/>
    <property type="match status" value="1"/>
</dbReference>
<dbReference type="Gene3D" id="3.40.630.40">
    <property type="entry name" value="Zn-dependent exopeptidases"/>
    <property type="match status" value="1"/>
</dbReference>
<dbReference type="RefSeq" id="WP_378138805.1">
    <property type="nucleotide sequence ID" value="NZ_JBHSMI010000056.1"/>
</dbReference>
<dbReference type="InterPro" id="IPR050695">
    <property type="entry name" value="N-acetylmuramoyl_amidase_3"/>
</dbReference>
<dbReference type="SUPFAM" id="SSF53187">
    <property type="entry name" value="Zn-dependent exopeptidases"/>
    <property type="match status" value="1"/>
</dbReference>
<reference evidence="4" key="1">
    <citation type="journal article" date="2019" name="Int. J. Syst. Evol. Microbiol.">
        <title>The Global Catalogue of Microorganisms (GCM) 10K type strain sequencing project: providing services to taxonomists for standard genome sequencing and annotation.</title>
        <authorList>
            <consortium name="The Broad Institute Genomics Platform"/>
            <consortium name="The Broad Institute Genome Sequencing Center for Infectious Disease"/>
            <person name="Wu L."/>
            <person name="Ma J."/>
        </authorList>
    </citation>
    <scope>NUCLEOTIDE SEQUENCE [LARGE SCALE GENOMIC DNA]</scope>
    <source>
        <strain evidence="4">CGMCC 1.18575</strain>
    </source>
</reference>
<dbReference type="Pfam" id="PF01520">
    <property type="entry name" value="Amidase_3"/>
    <property type="match status" value="1"/>
</dbReference>
<dbReference type="EC" id="3.5.1.28" evidence="3"/>
<evidence type="ECO:0000313" key="4">
    <source>
        <dbReference type="Proteomes" id="UP001596113"/>
    </source>
</evidence>
<evidence type="ECO:0000313" key="3">
    <source>
        <dbReference type="EMBL" id="MFC5406713.1"/>
    </source>
</evidence>
<dbReference type="Proteomes" id="UP001596113">
    <property type="component" value="Unassembled WGS sequence"/>
</dbReference>
<dbReference type="SMART" id="SM00646">
    <property type="entry name" value="Ami_3"/>
    <property type="match status" value="1"/>
</dbReference>
<dbReference type="InterPro" id="IPR002508">
    <property type="entry name" value="MurNAc-LAA_cat"/>
</dbReference>
<dbReference type="PANTHER" id="PTHR30404:SF0">
    <property type="entry name" value="N-ACETYLMURAMOYL-L-ALANINE AMIDASE AMIC"/>
    <property type="match status" value="1"/>
</dbReference>
<keyword evidence="4" id="KW-1185">Reference proteome</keyword>
<proteinExistence type="predicted"/>
<evidence type="ECO:0000256" key="1">
    <source>
        <dbReference type="ARBA" id="ARBA00022801"/>
    </source>
</evidence>
<sequence>MSMKRYGRVYGESAVRIVLVAVLLAMSVGYVQGATAASSAAVTASSGTAAAGQDQAEKRKPIVCVEAGHQAKANLKTEPIAPGSKTKKAKVAGGTSGVATKKPEYKLTLEVALKLEAALKDDYQVVMVRRTNDVNLSNSERAIVCNNAKADVMVRLHADGSTNKNVKGMTFFYPSPDNAYTKPIAGTSKEIAAAVSKQVISRTGAKLIGVKGRGDLTGFNWTKVPTFLIEMGFMTNRDEDVRMSQPEYQDKIVAGIKAGLDAILK</sequence>
<feature type="domain" description="MurNAc-LAA" evidence="2">
    <location>
        <begin position="142"/>
        <end position="261"/>
    </location>
</feature>
<dbReference type="EMBL" id="JBHSMI010000056">
    <property type="protein sequence ID" value="MFC5406713.1"/>
    <property type="molecule type" value="Genomic_DNA"/>
</dbReference>
<protein>
    <submittedName>
        <fullName evidence="3">N-acetylmuramoyl-L-alanine amidase</fullName>
        <ecNumber evidence="3">3.5.1.28</ecNumber>
    </submittedName>
</protein>